<comment type="caution">
    <text evidence="9">The sequence shown here is derived from an EMBL/GenBank/DDBJ whole genome shotgun (WGS) entry which is preliminary data.</text>
</comment>
<keyword evidence="4" id="KW-0378">Hydrolase</keyword>
<comment type="subcellular location">
    <subcellularLocation>
        <location evidence="1">Membrane</location>
        <topology evidence="1">Multi-pass membrane protein</topology>
    </subcellularLocation>
</comment>
<dbReference type="RefSeq" id="WP_148322520.1">
    <property type="nucleotide sequence ID" value="NZ_JACJLL010000003.1"/>
</dbReference>
<keyword evidence="3 7" id="KW-0812">Transmembrane</keyword>
<evidence type="ECO:0000256" key="3">
    <source>
        <dbReference type="ARBA" id="ARBA00022692"/>
    </source>
</evidence>
<feature type="transmembrane region" description="Helical" evidence="7">
    <location>
        <begin position="248"/>
        <end position="266"/>
    </location>
</feature>
<dbReference type="GO" id="GO:0006508">
    <property type="term" value="P:proteolysis"/>
    <property type="evidence" value="ECO:0007669"/>
    <property type="project" value="UniProtKB-KW"/>
</dbReference>
<feature type="transmembrane region" description="Helical" evidence="7">
    <location>
        <begin position="302"/>
        <end position="318"/>
    </location>
</feature>
<feature type="transmembrane region" description="Helical" evidence="7">
    <location>
        <begin position="225"/>
        <end position="242"/>
    </location>
</feature>
<organism evidence="9 10">
    <name type="scientific">Clostridium saudiense</name>
    <dbReference type="NCBI Taxonomy" id="1414720"/>
    <lineage>
        <taxon>Bacteria</taxon>
        <taxon>Bacillati</taxon>
        <taxon>Bacillota</taxon>
        <taxon>Clostridia</taxon>
        <taxon>Eubacteriales</taxon>
        <taxon>Clostridiaceae</taxon>
        <taxon>Clostridium</taxon>
    </lineage>
</organism>
<evidence type="ECO:0000256" key="2">
    <source>
        <dbReference type="ARBA" id="ARBA00009045"/>
    </source>
</evidence>
<dbReference type="EMBL" id="JACJLL010000003">
    <property type="protein sequence ID" value="MBM6817923.1"/>
    <property type="molecule type" value="Genomic_DNA"/>
</dbReference>
<evidence type="ECO:0000313" key="9">
    <source>
        <dbReference type="EMBL" id="MBM6817923.1"/>
    </source>
</evidence>
<keyword evidence="10" id="KW-1185">Reference proteome</keyword>
<evidence type="ECO:0000256" key="6">
    <source>
        <dbReference type="ARBA" id="ARBA00023136"/>
    </source>
</evidence>
<dbReference type="SUPFAM" id="SSF144091">
    <property type="entry name" value="Rhomboid-like"/>
    <property type="match status" value="1"/>
</dbReference>
<evidence type="ECO:0000256" key="7">
    <source>
        <dbReference type="SAM" id="Phobius"/>
    </source>
</evidence>
<dbReference type="Proteomes" id="UP000767334">
    <property type="component" value="Unassembled WGS sequence"/>
</dbReference>
<dbReference type="Gene3D" id="1.20.1540.10">
    <property type="entry name" value="Rhomboid-like"/>
    <property type="match status" value="1"/>
</dbReference>
<evidence type="ECO:0000256" key="1">
    <source>
        <dbReference type="ARBA" id="ARBA00004141"/>
    </source>
</evidence>
<feature type="transmembrane region" description="Helical" evidence="7">
    <location>
        <begin position="278"/>
        <end position="296"/>
    </location>
</feature>
<dbReference type="PANTHER" id="PTHR43731:SF14">
    <property type="entry name" value="PRESENILIN-ASSOCIATED RHOMBOID-LIKE PROTEIN, MITOCHONDRIAL"/>
    <property type="match status" value="1"/>
</dbReference>
<feature type="transmembrane region" description="Helical" evidence="7">
    <location>
        <begin position="187"/>
        <end position="204"/>
    </location>
</feature>
<dbReference type="InterPro" id="IPR050925">
    <property type="entry name" value="Rhomboid_protease_S54"/>
</dbReference>
<evidence type="ECO:0000256" key="4">
    <source>
        <dbReference type="ARBA" id="ARBA00022801"/>
    </source>
</evidence>
<feature type="transmembrane region" description="Helical" evidence="7">
    <location>
        <begin position="139"/>
        <end position="158"/>
    </location>
</feature>
<evidence type="ECO:0000256" key="5">
    <source>
        <dbReference type="ARBA" id="ARBA00022989"/>
    </source>
</evidence>
<proteinExistence type="inferred from homology"/>
<protein>
    <submittedName>
        <fullName evidence="9">Rhomboid family intramembrane serine protease</fullName>
    </submittedName>
</protein>
<comment type="similarity">
    <text evidence="2">Belongs to the peptidase S54 family.</text>
</comment>
<gene>
    <name evidence="9" type="ORF">H6A19_00980</name>
</gene>
<sequence length="324" mass="36450">MNKLENVLFSELTKQAGFYIKDYYSDALKENKWIAIMENEDFIYAAVVCKNNESDFVYYEAMSFLGKLYSKKISLNIVICTTENDESLIHQPYNKLIYSEREKQVVYSDNSCKPLVSILNYSIEKEKSNNPKVKYKESLVTYILICINILIFIITAFLSKNIYNIDLYTLIALGAKVNGLIDNGQPWRLLTCAFLHGGLAHIAFNMYSLKIIGSEVEYVYGKVKYIGIYLISALGGSIFSYLFNADSISVGASGAIFGLLGAMLIFGIRHKNKIGKAYIMNLFKVLLINIFIGVTLSNIDNGAHIGGLVFGCISALVMRDKKIY</sequence>
<feature type="domain" description="Peptidase S54 rhomboid" evidence="8">
    <location>
        <begin position="184"/>
        <end position="319"/>
    </location>
</feature>
<keyword evidence="6 7" id="KW-0472">Membrane</keyword>
<dbReference type="InterPro" id="IPR022764">
    <property type="entry name" value="Peptidase_S54_rhomboid_dom"/>
</dbReference>
<dbReference type="InterPro" id="IPR035952">
    <property type="entry name" value="Rhomboid-like_sf"/>
</dbReference>
<keyword evidence="5 7" id="KW-1133">Transmembrane helix</keyword>
<evidence type="ECO:0000259" key="8">
    <source>
        <dbReference type="Pfam" id="PF01694"/>
    </source>
</evidence>
<dbReference type="Pfam" id="PF01694">
    <property type="entry name" value="Rhomboid"/>
    <property type="match status" value="1"/>
</dbReference>
<dbReference type="PANTHER" id="PTHR43731">
    <property type="entry name" value="RHOMBOID PROTEASE"/>
    <property type="match status" value="1"/>
</dbReference>
<accession>A0ABS2FDA6</accession>
<evidence type="ECO:0000313" key="10">
    <source>
        <dbReference type="Proteomes" id="UP000767334"/>
    </source>
</evidence>
<dbReference type="GO" id="GO:0008233">
    <property type="term" value="F:peptidase activity"/>
    <property type="evidence" value="ECO:0007669"/>
    <property type="project" value="UniProtKB-KW"/>
</dbReference>
<keyword evidence="9" id="KW-0645">Protease</keyword>
<name>A0ABS2FDA6_9CLOT</name>
<reference evidence="9 10" key="1">
    <citation type="journal article" date="2021" name="Sci. Rep.">
        <title>The distribution of antibiotic resistance genes in chicken gut microbiota commensals.</title>
        <authorList>
            <person name="Juricova H."/>
            <person name="Matiasovicova J."/>
            <person name="Kubasova T."/>
            <person name="Cejkova D."/>
            <person name="Rychlik I."/>
        </authorList>
    </citation>
    <scope>NUCLEOTIDE SEQUENCE [LARGE SCALE GENOMIC DNA]</scope>
    <source>
        <strain evidence="9 10">An435</strain>
    </source>
</reference>